<dbReference type="EMBL" id="LAQU01000006">
    <property type="protein sequence ID" value="KKB64122.1"/>
    <property type="molecule type" value="Genomic_DNA"/>
</dbReference>
<dbReference type="AlphaFoldDB" id="A0A0F5K3M0"/>
<evidence type="ECO:0000256" key="9">
    <source>
        <dbReference type="ARBA" id="ARBA00023136"/>
    </source>
</evidence>
<feature type="transmembrane region" description="Helical" evidence="10">
    <location>
        <begin position="27"/>
        <end position="51"/>
    </location>
</feature>
<feature type="transmembrane region" description="Helical" evidence="10">
    <location>
        <begin position="151"/>
        <end position="170"/>
    </location>
</feature>
<protein>
    <recommendedName>
        <fullName evidence="3 10">Phosphate transport system permease protein PstA</fullName>
    </recommendedName>
</protein>
<feature type="transmembrane region" description="Helical" evidence="10">
    <location>
        <begin position="268"/>
        <end position="290"/>
    </location>
</feature>
<evidence type="ECO:0000256" key="4">
    <source>
        <dbReference type="ARBA" id="ARBA00022448"/>
    </source>
</evidence>
<evidence type="ECO:0000259" key="11">
    <source>
        <dbReference type="PROSITE" id="PS50928"/>
    </source>
</evidence>
<feature type="transmembrane region" description="Helical" evidence="10">
    <location>
        <begin position="90"/>
        <end position="112"/>
    </location>
</feature>
<evidence type="ECO:0000256" key="6">
    <source>
        <dbReference type="ARBA" id="ARBA00022592"/>
    </source>
</evidence>
<gene>
    <name evidence="12" type="primary">pstA</name>
    <name evidence="12" type="ORF">WM40_08200</name>
</gene>
<dbReference type="PATRIC" id="fig|28092.6.peg.1941"/>
<keyword evidence="6" id="KW-0592">Phosphate transport</keyword>
<dbReference type="GO" id="GO:0035435">
    <property type="term" value="P:phosphate ion transmembrane transport"/>
    <property type="evidence" value="ECO:0007669"/>
    <property type="project" value="InterPro"/>
</dbReference>
<dbReference type="RefSeq" id="WP_046152673.1">
    <property type="nucleotide sequence ID" value="NZ_CADFGU010000002.1"/>
</dbReference>
<dbReference type="SUPFAM" id="SSF161098">
    <property type="entry name" value="MetI-like"/>
    <property type="match status" value="1"/>
</dbReference>
<dbReference type="CDD" id="cd06261">
    <property type="entry name" value="TM_PBP2"/>
    <property type="match status" value="1"/>
</dbReference>
<dbReference type="NCBIfam" id="NF008430">
    <property type="entry name" value="PRK11268.1"/>
    <property type="match status" value="1"/>
</dbReference>
<feature type="domain" description="ABC transmembrane type-1" evidence="11">
    <location>
        <begin position="84"/>
        <end position="287"/>
    </location>
</feature>
<keyword evidence="7 10" id="KW-0812">Transmembrane</keyword>
<dbReference type="GO" id="GO:0005315">
    <property type="term" value="F:phosphate transmembrane transporter activity"/>
    <property type="evidence" value="ECO:0007669"/>
    <property type="project" value="InterPro"/>
</dbReference>
<dbReference type="OrthoDB" id="9775069at2"/>
<keyword evidence="5 10" id="KW-1003">Cell membrane</keyword>
<organism evidence="12 13">
    <name type="scientific">Robbsia andropogonis</name>
    <dbReference type="NCBI Taxonomy" id="28092"/>
    <lineage>
        <taxon>Bacteria</taxon>
        <taxon>Pseudomonadati</taxon>
        <taxon>Pseudomonadota</taxon>
        <taxon>Betaproteobacteria</taxon>
        <taxon>Burkholderiales</taxon>
        <taxon>Burkholderiaceae</taxon>
        <taxon>Robbsia</taxon>
    </lineage>
</organism>
<dbReference type="GO" id="GO:0005886">
    <property type="term" value="C:plasma membrane"/>
    <property type="evidence" value="ECO:0007669"/>
    <property type="project" value="UniProtKB-SubCell"/>
</dbReference>
<dbReference type="InterPro" id="IPR000515">
    <property type="entry name" value="MetI-like"/>
</dbReference>
<keyword evidence="8 10" id="KW-1133">Transmembrane helix</keyword>
<keyword evidence="4" id="KW-0813">Transport</keyword>
<evidence type="ECO:0000256" key="10">
    <source>
        <dbReference type="RuleBase" id="RU363043"/>
    </source>
</evidence>
<dbReference type="STRING" id="28092.WM40_08200"/>
<dbReference type="Gene3D" id="1.10.3720.10">
    <property type="entry name" value="MetI-like"/>
    <property type="match status" value="1"/>
</dbReference>
<evidence type="ECO:0000313" key="13">
    <source>
        <dbReference type="Proteomes" id="UP000033618"/>
    </source>
</evidence>
<dbReference type="InterPro" id="IPR051408">
    <property type="entry name" value="Phosphate_transprt_permease"/>
</dbReference>
<name>A0A0F5K3M0_9BURK</name>
<feature type="transmembrane region" description="Helical" evidence="10">
    <location>
        <begin position="124"/>
        <end position="145"/>
    </location>
</feature>
<reference evidence="12 13" key="1">
    <citation type="submission" date="2015-03" db="EMBL/GenBank/DDBJ databases">
        <title>Draft Genome Sequence of Burkholderia andropogonis type strain ICMP2807, isolated from Sorghum bicolor.</title>
        <authorList>
            <person name="Lopes-Santos L."/>
            <person name="Castro D.B."/>
            <person name="Ottoboni L.M."/>
            <person name="Park D."/>
            <person name="Weirc B.S."/>
            <person name="Destefano S.A."/>
        </authorList>
    </citation>
    <scope>NUCLEOTIDE SEQUENCE [LARGE SCALE GENOMIC DNA]</scope>
    <source>
        <strain evidence="12 13">ICMP2807</strain>
    </source>
</reference>
<dbReference type="PANTHER" id="PTHR42922">
    <property type="entry name" value="PHOSPHATE TRANSPORT SYSTEM PERMEASE PROTEIN PSTA"/>
    <property type="match status" value="1"/>
</dbReference>
<dbReference type="PANTHER" id="PTHR42922:SF1">
    <property type="entry name" value="PHOSPHATE TRANSPORT SYSTEM PERMEASE PROTEIN PSTA"/>
    <property type="match status" value="1"/>
</dbReference>
<evidence type="ECO:0000256" key="5">
    <source>
        <dbReference type="ARBA" id="ARBA00022475"/>
    </source>
</evidence>
<evidence type="ECO:0000256" key="2">
    <source>
        <dbReference type="ARBA" id="ARBA00007069"/>
    </source>
</evidence>
<dbReference type="NCBIfam" id="TIGR00974">
    <property type="entry name" value="3a0107s02c"/>
    <property type="match status" value="1"/>
</dbReference>
<dbReference type="Pfam" id="PF00528">
    <property type="entry name" value="BPD_transp_1"/>
    <property type="match status" value="1"/>
</dbReference>
<evidence type="ECO:0000256" key="1">
    <source>
        <dbReference type="ARBA" id="ARBA00004651"/>
    </source>
</evidence>
<evidence type="ECO:0000256" key="3">
    <source>
        <dbReference type="ARBA" id="ARBA00016864"/>
    </source>
</evidence>
<evidence type="ECO:0000313" key="12">
    <source>
        <dbReference type="EMBL" id="KKB64122.1"/>
    </source>
</evidence>
<accession>A0A0F5K3M0</accession>
<feature type="transmembrane region" description="Helical" evidence="10">
    <location>
        <begin position="202"/>
        <end position="223"/>
    </location>
</feature>
<dbReference type="PROSITE" id="PS50928">
    <property type="entry name" value="ABC_TM1"/>
    <property type="match status" value="1"/>
</dbReference>
<dbReference type="InterPro" id="IPR035906">
    <property type="entry name" value="MetI-like_sf"/>
</dbReference>
<dbReference type="InterPro" id="IPR005672">
    <property type="entry name" value="Phosphate_PstA"/>
</dbReference>
<proteinExistence type="inferred from homology"/>
<keyword evidence="13" id="KW-1185">Reference proteome</keyword>
<dbReference type="Proteomes" id="UP000033618">
    <property type="component" value="Unassembled WGS sequence"/>
</dbReference>
<comment type="subcellular location">
    <subcellularLocation>
        <location evidence="10">Cell inner membrane</location>
        <topology evidence="10">Multi-pass membrane protein</topology>
    </subcellularLocation>
    <subcellularLocation>
        <location evidence="1">Cell membrane</location>
        <topology evidence="1">Multi-pass membrane protein</topology>
    </subcellularLocation>
</comment>
<keyword evidence="9 10" id="KW-0472">Membrane</keyword>
<comment type="caution">
    <text evidence="12">The sequence shown here is derived from an EMBL/GenBank/DDBJ whole genome shotgun (WGS) entry which is preliminary data.</text>
</comment>
<evidence type="ECO:0000256" key="7">
    <source>
        <dbReference type="ARBA" id="ARBA00022692"/>
    </source>
</evidence>
<sequence length="294" mass="31525">MSLQRPQAREQRDAIIKERLQAKRRRVNGMALTLSLLAMAFGLLWLLWILYTTIHLGLRGLSINLFTQSTPAPNSGDGGLANAIVGSFEMVGVATMIGTPLGVMAGIYLAEYGRASWLASLVRFLNDVLLSAPSIVIGLFVYAIVVASMGHFSGLAGVIALALLQIPIVIRTTENMLNLVPVALREASFALGIPKWKMIGSITLRASIGGIITGVLLGVARIAGETAPLLFTALSNQFFSTSLMQPMASLPVTIYQFAMSPFADWQSLAWAGVFLITLGVLALNVAARLITRKK</sequence>
<comment type="similarity">
    <text evidence="2 10">Belongs to the binding-protein-dependent transport system permease family. CysTW subfamily.</text>
</comment>
<evidence type="ECO:0000256" key="8">
    <source>
        <dbReference type="ARBA" id="ARBA00022989"/>
    </source>
</evidence>